<dbReference type="RefSeq" id="WP_092657245.1">
    <property type="nucleotide sequence ID" value="NZ_FOCX01000002.1"/>
</dbReference>
<evidence type="ECO:0000256" key="1">
    <source>
        <dbReference type="ARBA" id="ARBA00022723"/>
    </source>
</evidence>
<dbReference type="EMBL" id="FOCX01000002">
    <property type="protein sequence ID" value="SEN21012.1"/>
    <property type="molecule type" value="Genomic_DNA"/>
</dbReference>
<dbReference type="InterPro" id="IPR018033">
    <property type="entry name" value="Deacylase_DtdA_archaea"/>
</dbReference>
<evidence type="ECO:0000313" key="7">
    <source>
        <dbReference type="Proteomes" id="UP000198775"/>
    </source>
</evidence>
<organism evidence="6 7">
    <name type="scientific">Halorientalis persicus</name>
    <dbReference type="NCBI Taxonomy" id="1367881"/>
    <lineage>
        <taxon>Archaea</taxon>
        <taxon>Methanobacteriati</taxon>
        <taxon>Methanobacteriota</taxon>
        <taxon>Stenosarchaea group</taxon>
        <taxon>Halobacteria</taxon>
        <taxon>Halobacteriales</taxon>
        <taxon>Haloarculaceae</taxon>
        <taxon>Halorientalis</taxon>
    </lineage>
</organism>
<dbReference type="AlphaFoldDB" id="A0A1H8ENI6"/>
<keyword evidence="2 4" id="KW-0378">Hydrolase</keyword>
<reference evidence="7" key="1">
    <citation type="submission" date="2016-10" db="EMBL/GenBank/DDBJ databases">
        <authorList>
            <person name="Varghese N."/>
            <person name="Submissions S."/>
        </authorList>
    </citation>
    <scope>NUCLEOTIDE SEQUENCE [LARGE SCALE GENOMIC DNA]</scope>
    <source>
        <strain evidence="7">IBRC-M 10043</strain>
    </source>
</reference>
<dbReference type="PANTHER" id="PTHR34667">
    <property type="entry name" value="D-AMINOACYL-TRNA DEACYLASE"/>
    <property type="match status" value="1"/>
</dbReference>
<evidence type="ECO:0000256" key="2">
    <source>
        <dbReference type="ARBA" id="ARBA00022801"/>
    </source>
</evidence>
<dbReference type="NCBIfam" id="NF011435">
    <property type="entry name" value="PRK14866.1-1"/>
    <property type="match status" value="1"/>
</dbReference>
<evidence type="ECO:0000256" key="5">
    <source>
        <dbReference type="SAM" id="MobiDB-lite"/>
    </source>
</evidence>
<comment type="subunit">
    <text evidence="4">Monomer.</text>
</comment>
<comment type="catalytic activity">
    <reaction evidence="4">
        <text>a D-aminoacyl-tRNA + H2O = a tRNA + a D-alpha-amino acid + H(+)</text>
        <dbReference type="Rhea" id="RHEA:13953"/>
        <dbReference type="Rhea" id="RHEA-COMP:10123"/>
        <dbReference type="Rhea" id="RHEA-COMP:10124"/>
        <dbReference type="ChEBI" id="CHEBI:15377"/>
        <dbReference type="ChEBI" id="CHEBI:15378"/>
        <dbReference type="ChEBI" id="CHEBI:59871"/>
        <dbReference type="ChEBI" id="CHEBI:78442"/>
        <dbReference type="ChEBI" id="CHEBI:79333"/>
        <dbReference type="EC" id="3.1.1.96"/>
    </reaction>
</comment>
<comment type="catalytic activity">
    <reaction evidence="4">
        <text>glycyl-tRNA(Ala) + H2O = tRNA(Ala) + glycine + H(+)</text>
        <dbReference type="Rhea" id="RHEA:53744"/>
        <dbReference type="Rhea" id="RHEA-COMP:9657"/>
        <dbReference type="Rhea" id="RHEA-COMP:13640"/>
        <dbReference type="ChEBI" id="CHEBI:15377"/>
        <dbReference type="ChEBI" id="CHEBI:15378"/>
        <dbReference type="ChEBI" id="CHEBI:57305"/>
        <dbReference type="ChEBI" id="CHEBI:78442"/>
        <dbReference type="ChEBI" id="CHEBI:78522"/>
        <dbReference type="EC" id="3.1.1.96"/>
    </reaction>
</comment>
<dbReference type="Gene3D" id="3.40.630.50">
    <property type="entry name" value="AF0625-like"/>
    <property type="match status" value="1"/>
</dbReference>
<feature type="compositionally biased region" description="Basic and acidic residues" evidence="5">
    <location>
        <begin position="442"/>
        <end position="456"/>
    </location>
</feature>
<dbReference type="EC" id="3.1.1.96" evidence="4"/>
<dbReference type="HAMAP" id="MF_00562">
    <property type="entry name" value="Deacylase_DtdA"/>
    <property type="match status" value="1"/>
</dbReference>
<comment type="function">
    <text evidence="4">D-aminoacyl-tRNA deacylase with broad substrate specificity. By recycling D-aminoacyl-tRNA to D-amino acids and free tRNA molecules, this enzyme counteracts the toxicity associated with the formation of D-aminoacyl-tRNA entities in vivo.</text>
</comment>
<protein>
    <recommendedName>
        <fullName evidence="4">D-aminoacyl-tRNA deacylase</fullName>
        <ecNumber evidence="4">3.1.1.96</ecNumber>
    </recommendedName>
</protein>
<dbReference type="Gene3D" id="3.40.50.10700">
    <property type="entry name" value="AF0625-like"/>
    <property type="match status" value="1"/>
</dbReference>
<gene>
    <name evidence="4" type="primary">dtdA</name>
    <name evidence="6" type="ORF">SAMN05216388_100261</name>
</gene>
<dbReference type="PANTHER" id="PTHR34667:SF1">
    <property type="entry name" value="D-AMINOACYL-TRNA DEACYLASE"/>
    <property type="match status" value="1"/>
</dbReference>
<name>A0A1H8ENI6_9EURY</name>
<evidence type="ECO:0000256" key="3">
    <source>
        <dbReference type="ARBA" id="ARBA00022833"/>
    </source>
</evidence>
<dbReference type="GO" id="GO:0019478">
    <property type="term" value="P:D-amino acid catabolic process"/>
    <property type="evidence" value="ECO:0007669"/>
    <property type="project" value="UniProtKB-UniRule"/>
</dbReference>
<dbReference type="SUPFAM" id="SSF142535">
    <property type="entry name" value="AF0625-like"/>
    <property type="match status" value="1"/>
</dbReference>
<comment type="cofactor">
    <cofactor evidence="4">
        <name>Zn(2+)</name>
        <dbReference type="ChEBI" id="CHEBI:29105"/>
    </cofactor>
    <text evidence="4">Binds 2 Zn(2+) ions per subunit.</text>
</comment>
<dbReference type="OrthoDB" id="9863at2157"/>
<sequence>MLGIVVSRADRASEHVGDHLRDLSDWSAVECPDHPDAAGPAYRTDGAQLREFDAWHLHLADAADAFPADLDLLVFASRHSGETGPLLTAHHTGNFGPAEHGGEDDALARACPHAHSRVLDALAAHAPEDYEVGMECTHHGPTDVGVPSMFVEVGSGESEWGDPAAAEAVARAILDLRGVAPDADPEPETNGADGAIARRHLVGFGGGHYAPRFTRIVEETDWGVGHLAADWGLDAMGDPAANRDLVDAAFEESAATHAVVEGDRPNLEAVIEGLGHRVVGETWVREVTGVPIALAGRLEDAVTAVDDGLRFGEPATDADPDAEFETVALPAELLDRAQGIDQERTRELVAARALAFETEENGNRVAGRAAVTSRGDFAMTVDGIVDLLRTAYDSVERREDAVIAREETFDPEKAKTLGVPEGPKFGRLSAGEPVEVNGRTIPPDRVRSEREDRFSL</sequence>
<feature type="region of interest" description="Disordered" evidence="5">
    <location>
        <begin position="414"/>
        <end position="456"/>
    </location>
</feature>
<comment type="similarity">
    <text evidence="4">Belongs to the DtdA deacylase family.</text>
</comment>
<evidence type="ECO:0000313" key="6">
    <source>
        <dbReference type="EMBL" id="SEN21012.1"/>
    </source>
</evidence>
<dbReference type="GO" id="GO:0051499">
    <property type="term" value="F:D-aminoacyl-tRNA deacylase activity"/>
    <property type="evidence" value="ECO:0007669"/>
    <property type="project" value="UniProtKB-UniRule"/>
</dbReference>
<accession>A0A1H8ENI6</accession>
<proteinExistence type="inferred from homology"/>
<dbReference type="Pfam" id="PF04414">
    <property type="entry name" value="tRNA_deacylase"/>
    <property type="match status" value="1"/>
</dbReference>
<dbReference type="GO" id="GO:0106026">
    <property type="term" value="F:Gly-tRNA(Ala) deacylase activity"/>
    <property type="evidence" value="ECO:0007669"/>
    <property type="project" value="RHEA"/>
</dbReference>
<keyword evidence="7" id="KW-1185">Reference proteome</keyword>
<dbReference type="Proteomes" id="UP000198775">
    <property type="component" value="Unassembled WGS sequence"/>
</dbReference>
<dbReference type="InterPro" id="IPR007508">
    <property type="entry name" value="DtdA"/>
</dbReference>
<dbReference type="GO" id="GO:0008270">
    <property type="term" value="F:zinc ion binding"/>
    <property type="evidence" value="ECO:0007669"/>
    <property type="project" value="UniProtKB-UniRule"/>
</dbReference>
<keyword evidence="3 4" id="KW-0862">Zinc</keyword>
<keyword evidence="1 4" id="KW-0479">Metal-binding</keyword>
<evidence type="ECO:0000256" key="4">
    <source>
        <dbReference type="HAMAP-Rule" id="MF_00562"/>
    </source>
</evidence>